<evidence type="ECO:0000259" key="8">
    <source>
        <dbReference type="Pfam" id="PF06414"/>
    </source>
</evidence>
<evidence type="ECO:0000256" key="1">
    <source>
        <dbReference type="ARBA" id="ARBA00009104"/>
    </source>
</evidence>
<gene>
    <name evidence="9" type="ORF">AALT52_01415</name>
</gene>
<dbReference type="PANTHER" id="PTHR39206:SF1">
    <property type="entry name" value="SLL8004 PROTEIN"/>
    <property type="match status" value="1"/>
</dbReference>
<evidence type="ECO:0000313" key="10">
    <source>
        <dbReference type="Proteomes" id="UP001565236"/>
    </source>
</evidence>
<keyword evidence="5" id="KW-0067">ATP-binding</keyword>
<dbReference type="Pfam" id="PF06414">
    <property type="entry name" value="Zeta_toxin"/>
    <property type="match status" value="1"/>
</dbReference>
<dbReference type="Proteomes" id="UP001565236">
    <property type="component" value="Unassembled WGS sequence"/>
</dbReference>
<sequence length="224" mass="25680">MNSIDSLAYAKRHKKDFTKNVISGKSIVPDKNAIFMAGSPGAGKTEFATSIALLDESLCIIDADVFRSQFPSYNGTNSSEFQKGASWLVDHVFTFLLNKGYSFILDGTFSIAKSYKNIERSINRGYAVQIFYVHQDPMVAWDFTKKREKIEGRFVPKEQFINAYLMARENIIKVKNNFGENVELNIVFKNYQNKVAEVNFDTENPELILTESYTRKELEEKLYD</sequence>
<dbReference type="PANTHER" id="PTHR39206">
    <property type="entry name" value="SLL8004 PROTEIN"/>
    <property type="match status" value="1"/>
</dbReference>
<feature type="domain" description="Zeta toxin" evidence="8">
    <location>
        <begin position="31"/>
        <end position="189"/>
    </location>
</feature>
<dbReference type="Gene3D" id="3.40.50.300">
    <property type="entry name" value="P-loop containing nucleotide triphosphate hydrolases"/>
    <property type="match status" value="1"/>
</dbReference>
<organism evidence="9 10">
    <name type="scientific">Ligilactobacillus faecis</name>
    <dbReference type="NCBI Taxonomy" id="762833"/>
    <lineage>
        <taxon>Bacteria</taxon>
        <taxon>Bacillati</taxon>
        <taxon>Bacillota</taxon>
        <taxon>Bacilli</taxon>
        <taxon>Lactobacillales</taxon>
        <taxon>Lactobacillaceae</taxon>
        <taxon>Ligilactobacillus</taxon>
    </lineage>
</organism>
<dbReference type="EC" id="2.7.1.176" evidence="2"/>
<dbReference type="RefSeq" id="WP_369940397.1">
    <property type="nucleotide sequence ID" value="NZ_JBCLUF010000003.1"/>
</dbReference>
<keyword evidence="4" id="KW-0547">Nucleotide-binding</keyword>
<comment type="caution">
    <text evidence="9">The sequence shown here is derived from an EMBL/GenBank/DDBJ whole genome shotgun (WGS) entry which is preliminary data.</text>
</comment>
<accession>A0ABV4DNW0</accession>
<reference evidence="9 10" key="1">
    <citation type="submission" date="2024-03" db="EMBL/GenBank/DDBJ databases">
        <title>Mouse gut bacterial collection (mGBC) of GemPharmatech.</title>
        <authorList>
            <person name="He Y."/>
            <person name="Dong L."/>
            <person name="Wu D."/>
            <person name="Gao X."/>
            <person name="Lin Z."/>
        </authorList>
    </citation>
    <scope>NUCLEOTIDE SEQUENCE [LARGE SCALE GENOMIC DNA]</scope>
    <source>
        <strain evidence="9 10">15-30</strain>
    </source>
</reference>
<evidence type="ECO:0000256" key="5">
    <source>
        <dbReference type="ARBA" id="ARBA00022840"/>
    </source>
</evidence>
<keyword evidence="3" id="KW-1277">Toxin-antitoxin system</keyword>
<protein>
    <recommendedName>
        <fullName evidence="6">UDP-N-acetylglucosamine kinase</fullName>
        <ecNumber evidence="2">2.7.1.176</ecNumber>
    </recommendedName>
    <alternativeName>
        <fullName evidence="6">UDP-N-acetylglucosamine kinase</fullName>
    </alternativeName>
</protein>
<evidence type="ECO:0000256" key="7">
    <source>
        <dbReference type="ARBA" id="ARBA00048178"/>
    </source>
</evidence>
<name>A0ABV4DNW0_9LACO</name>
<dbReference type="SUPFAM" id="SSF52540">
    <property type="entry name" value="P-loop containing nucleoside triphosphate hydrolases"/>
    <property type="match status" value="1"/>
</dbReference>
<evidence type="ECO:0000256" key="3">
    <source>
        <dbReference type="ARBA" id="ARBA00022649"/>
    </source>
</evidence>
<evidence type="ECO:0000313" key="9">
    <source>
        <dbReference type="EMBL" id="MEY8661558.1"/>
    </source>
</evidence>
<dbReference type="InterPro" id="IPR010488">
    <property type="entry name" value="Zeta_toxin_domain"/>
</dbReference>
<comment type="similarity">
    <text evidence="1">Belongs to the zeta toxin family.</text>
</comment>
<dbReference type="EMBL" id="JBCLUF010000003">
    <property type="protein sequence ID" value="MEY8661558.1"/>
    <property type="molecule type" value="Genomic_DNA"/>
</dbReference>
<dbReference type="InterPro" id="IPR027417">
    <property type="entry name" value="P-loop_NTPase"/>
</dbReference>
<evidence type="ECO:0000256" key="4">
    <source>
        <dbReference type="ARBA" id="ARBA00022741"/>
    </source>
</evidence>
<proteinExistence type="inferred from homology"/>
<comment type="catalytic activity">
    <reaction evidence="7">
        <text>UDP-N-acetyl-alpha-D-glucosamine + ATP = UDP-N-acetyl-alpha-D-glucosamine 3'-phosphate + ADP + H(+)</text>
        <dbReference type="Rhea" id="RHEA:32671"/>
        <dbReference type="ChEBI" id="CHEBI:15378"/>
        <dbReference type="ChEBI" id="CHEBI:30616"/>
        <dbReference type="ChEBI" id="CHEBI:57705"/>
        <dbReference type="ChEBI" id="CHEBI:64353"/>
        <dbReference type="ChEBI" id="CHEBI:456216"/>
        <dbReference type="EC" id="2.7.1.176"/>
    </reaction>
</comment>
<keyword evidence="10" id="KW-1185">Reference proteome</keyword>
<evidence type="ECO:0000256" key="2">
    <source>
        <dbReference type="ARBA" id="ARBA00011963"/>
    </source>
</evidence>
<evidence type="ECO:0000256" key="6">
    <source>
        <dbReference type="ARBA" id="ARBA00032897"/>
    </source>
</evidence>